<gene>
    <name evidence="2" type="ORF">BCF46_2384</name>
</gene>
<dbReference type="GO" id="GO:0016853">
    <property type="term" value="F:isomerase activity"/>
    <property type="evidence" value="ECO:0007669"/>
    <property type="project" value="UniProtKB-KW"/>
</dbReference>
<dbReference type="InterPro" id="IPR036237">
    <property type="entry name" value="Xyl_isomerase-like_sf"/>
</dbReference>
<dbReference type="OrthoDB" id="2274384at2"/>
<dbReference type="AlphaFoldDB" id="A0A497WLV1"/>
<evidence type="ECO:0000313" key="2">
    <source>
        <dbReference type="EMBL" id="RLJ52156.1"/>
    </source>
</evidence>
<feature type="domain" description="Xylose isomerase-like TIM barrel" evidence="1">
    <location>
        <begin position="19"/>
        <end position="262"/>
    </location>
</feature>
<dbReference type="PANTHER" id="PTHR12110">
    <property type="entry name" value="HYDROXYPYRUVATE ISOMERASE"/>
    <property type="match status" value="1"/>
</dbReference>
<dbReference type="Proteomes" id="UP000269157">
    <property type="component" value="Unassembled WGS sequence"/>
</dbReference>
<sequence length="271" mass="30084">MNFALNHMTVPNLSYVDFLDLAAKLECVGVEVRNDIDRELFDGVDPVEAGKMAKDRGLRLVGLSQVYPFNTWDAEREVAVRDLIVVAKAAGAETISLIPRNDGTGLGKSERQANLRVAMMAILPMLRKANMVALVEPLGFVRSSLRSKSDLVDTINDIDGADHFKLVHDTFHHTLAGEDPIFIRATGIIHISAVVDPDLQITEMEDEHRVLVDEQDRLGNIEQIRALIAGGYDGPISYECFSPRTHAMPDPYSEIRASFEFITSRLRQEAA</sequence>
<dbReference type="InterPro" id="IPR050312">
    <property type="entry name" value="IolE/XylAMocC-like"/>
</dbReference>
<protein>
    <submittedName>
        <fullName evidence="2">2-keto-myo-inositol isomerase</fullName>
    </submittedName>
</protein>
<name>A0A497WLV1_9RHOB</name>
<reference evidence="2 3" key="1">
    <citation type="submission" date="2018-10" db="EMBL/GenBank/DDBJ databases">
        <title>Genomic Encyclopedia of Archaeal and Bacterial Type Strains, Phase II (KMG-II): from individual species to whole genera.</title>
        <authorList>
            <person name="Goeker M."/>
        </authorList>
    </citation>
    <scope>NUCLEOTIDE SEQUENCE [LARGE SCALE GENOMIC DNA]</scope>
    <source>
        <strain evidence="2 3">DSM 29466</strain>
    </source>
</reference>
<dbReference type="EMBL" id="RCCE01000003">
    <property type="protein sequence ID" value="RLJ52156.1"/>
    <property type="molecule type" value="Genomic_DNA"/>
</dbReference>
<proteinExistence type="predicted"/>
<organism evidence="2 3">
    <name type="scientific">Litoreibacter meonggei</name>
    <dbReference type="NCBI Taxonomy" id="1049199"/>
    <lineage>
        <taxon>Bacteria</taxon>
        <taxon>Pseudomonadati</taxon>
        <taxon>Pseudomonadota</taxon>
        <taxon>Alphaproteobacteria</taxon>
        <taxon>Rhodobacterales</taxon>
        <taxon>Roseobacteraceae</taxon>
        <taxon>Litoreibacter</taxon>
    </lineage>
</organism>
<evidence type="ECO:0000259" key="1">
    <source>
        <dbReference type="Pfam" id="PF01261"/>
    </source>
</evidence>
<evidence type="ECO:0000313" key="3">
    <source>
        <dbReference type="Proteomes" id="UP000269157"/>
    </source>
</evidence>
<comment type="caution">
    <text evidence="2">The sequence shown here is derived from an EMBL/GenBank/DDBJ whole genome shotgun (WGS) entry which is preliminary data.</text>
</comment>
<keyword evidence="2" id="KW-0413">Isomerase</keyword>
<accession>A0A497WLV1</accession>
<dbReference type="PANTHER" id="PTHR12110:SF53">
    <property type="entry name" value="BLR5974 PROTEIN"/>
    <property type="match status" value="1"/>
</dbReference>
<dbReference type="InterPro" id="IPR014621">
    <property type="entry name" value="UCP036778_sugar_epimerase"/>
</dbReference>
<dbReference type="SUPFAM" id="SSF51658">
    <property type="entry name" value="Xylose isomerase-like"/>
    <property type="match status" value="1"/>
</dbReference>
<dbReference type="Gene3D" id="3.20.20.150">
    <property type="entry name" value="Divalent-metal-dependent TIM barrel enzymes"/>
    <property type="match status" value="1"/>
</dbReference>
<dbReference type="Pfam" id="PF01261">
    <property type="entry name" value="AP_endonuc_2"/>
    <property type="match status" value="1"/>
</dbReference>
<dbReference type="RefSeq" id="WP_121024395.1">
    <property type="nucleotide sequence ID" value="NZ_RCCE01000003.1"/>
</dbReference>
<keyword evidence="3" id="KW-1185">Reference proteome</keyword>
<dbReference type="InterPro" id="IPR013022">
    <property type="entry name" value="Xyl_isomerase-like_TIM-brl"/>
</dbReference>
<dbReference type="PIRSF" id="PIRSF036778">
    <property type="entry name" value="UCP036778"/>
    <property type="match status" value="1"/>
</dbReference>